<proteinExistence type="predicted"/>
<dbReference type="InterPro" id="IPR042095">
    <property type="entry name" value="SUMF_sf"/>
</dbReference>
<feature type="compositionally biased region" description="Polar residues" evidence="1">
    <location>
        <begin position="45"/>
        <end position="55"/>
    </location>
</feature>
<dbReference type="AlphaFoldDB" id="A0A150QMY1"/>
<feature type="domain" description="Sulfatase-modifying factor enzyme-like" evidence="2">
    <location>
        <begin position="170"/>
        <end position="355"/>
    </location>
</feature>
<dbReference type="SUPFAM" id="SSF56436">
    <property type="entry name" value="C-type lectin-like"/>
    <property type="match status" value="1"/>
</dbReference>
<dbReference type="Gene3D" id="3.90.1580.10">
    <property type="entry name" value="paralog of FGE (formylglycine-generating enzyme)"/>
    <property type="match status" value="1"/>
</dbReference>
<protein>
    <recommendedName>
        <fullName evidence="2">Sulfatase-modifying factor enzyme-like domain-containing protein</fullName>
    </recommendedName>
</protein>
<dbReference type="OrthoDB" id="5496976at2"/>
<sequence length="364" mass="39709">MRTLGFTVLITLFGVAASSCGSQSDTEEGDPRTVEIREVPGERTGPQQVASSQAENGGPLADPTLDDPTATEAPVTEPGATEAPVTEPGATEAPVTEPGATEAPVTEPGATDAPVDLPGATEGCPGGMVRVEGEYCPAVVQECLEYHPEWTKRHGEPGVAARCLRFREPSRCVAKKTESLSYCMDRYEYPNVPGELPRTLTSWEQAADMCEAQGKRLCTEAEFNFACEGPEMLPYVYGYERNAETCNQDRDYRFPDHSQRLLHYQACQQNERCAAELSRLDGREPAGSRAACASWAGVFDLNGNANEWVVRTDQKAPYRSGLKGGWWGPIRSQCRPMTTFHKEDDYGYEVGFRCCADVEAQAAE</sequence>
<dbReference type="PROSITE" id="PS51257">
    <property type="entry name" value="PROKAR_LIPOPROTEIN"/>
    <property type="match status" value="1"/>
</dbReference>
<comment type="caution">
    <text evidence="3">The sequence shown here is derived from an EMBL/GenBank/DDBJ whole genome shotgun (WGS) entry which is preliminary data.</text>
</comment>
<reference evidence="3 4" key="1">
    <citation type="submission" date="2014-02" db="EMBL/GenBank/DDBJ databases">
        <title>The small core and large imbalanced accessory genome model reveals a collaborative survival strategy of Sorangium cellulosum strains in nature.</title>
        <authorList>
            <person name="Han K."/>
            <person name="Peng R."/>
            <person name="Blom J."/>
            <person name="Li Y.-Z."/>
        </authorList>
    </citation>
    <scope>NUCLEOTIDE SEQUENCE [LARGE SCALE GENOMIC DNA]</scope>
    <source>
        <strain evidence="3 4">So0008-312</strain>
    </source>
</reference>
<dbReference type="RefSeq" id="WP_061608485.1">
    <property type="nucleotide sequence ID" value="NZ_JEMA01000478.1"/>
</dbReference>
<dbReference type="Pfam" id="PF03781">
    <property type="entry name" value="FGE-sulfatase"/>
    <property type="match status" value="1"/>
</dbReference>
<name>A0A150QMY1_SORCE</name>
<organism evidence="3 4">
    <name type="scientific">Sorangium cellulosum</name>
    <name type="common">Polyangium cellulosum</name>
    <dbReference type="NCBI Taxonomy" id="56"/>
    <lineage>
        <taxon>Bacteria</taxon>
        <taxon>Pseudomonadati</taxon>
        <taxon>Myxococcota</taxon>
        <taxon>Polyangia</taxon>
        <taxon>Polyangiales</taxon>
        <taxon>Polyangiaceae</taxon>
        <taxon>Sorangium</taxon>
    </lineage>
</organism>
<feature type="region of interest" description="Disordered" evidence="1">
    <location>
        <begin position="19"/>
        <end position="121"/>
    </location>
</feature>
<dbReference type="EMBL" id="JEMA01000478">
    <property type="protein sequence ID" value="KYF69330.1"/>
    <property type="molecule type" value="Genomic_DNA"/>
</dbReference>
<feature type="compositionally biased region" description="Basic and acidic residues" evidence="1">
    <location>
        <begin position="29"/>
        <end position="41"/>
    </location>
</feature>
<accession>A0A150QMY1</accession>
<dbReference type="InterPro" id="IPR005532">
    <property type="entry name" value="SUMF_dom"/>
</dbReference>
<dbReference type="InterPro" id="IPR016187">
    <property type="entry name" value="CTDL_fold"/>
</dbReference>
<evidence type="ECO:0000259" key="2">
    <source>
        <dbReference type="Pfam" id="PF03781"/>
    </source>
</evidence>
<evidence type="ECO:0000313" key="4">
    <source>
        <dbReference type="Proteomes" id="UP000075260"/>
    </source>
</evidence>
<dbReference type="Proteomes" id="UP000075260">
    <property type="component" value="Unassembled WGS sequence"/>
</dbReference>
<gene>
    <name evidence="3" type="ORF">BE15_23130</name>
</gene>
<evidence type="ECO:0000256" key="1">
    <source>
        <dbReference type="SAM" id="MobiDB-lite"/>
    </source>
</evidence>
<evidence type="ECO:0000313" key="3">
    <source>
        <dbReference type="EMBL" id="KYF69330.1"/>
    </source>
</evidence>